<sequence length="275" mass="31415">MSDNSEFQLKRLPRFKPRGGIEVMYASIRALFLRELQTRFGHYRIGYVWALLEPALNVIFMLILFGAIVKRVLPGIDYTIFLLNGILPYFAFMRSVTQSIPAIEANRGLLSYRNVRPIDTVIARTGLEFVLYFVCYLLLSAVMLWIGFSISFSFIPTLLFYWLCLIGLTLGVASIMMVVGELSKEIGKLVSSVSIILYFMSGAMFPLHFVPEQYLKYFMWNPLAHLFELMRNAVSPNYHVVQGASLGYVLICMLVVLFLGLLLNQSLSERLMKTK</sequence>
<keyword evidence="8 9" id="KW-0472">Membrane</keyword>
<evidence type="ECO:0000313" key="11">
    <source>
        <dbReference type="EMBL" id="MCJ8145812.1"/>
    </source>
</evidence>
<dbReference type="GO" id="GO:0043190">
    <property type="term" value="C:ATP-binding cassette (ABC) transporter complex"/>
    <property type="evidence" value="ECO:0007669"/>
    <property type="project" value="InterPro"/>
</dbReference>
<dbReference type="InterPro" id="IPR000412">
    <property type="entry name" value="ABC_2_transport"/>
</dbReference>
<proteinExistence type="inferred from homology"/>
<name>A0A9X1WXL5_9GAMM</name>
<keyword evidence="12" id="KW-1185">Reference proteome</keyword>
<feature type="transmembrane region" description="Helical" evidence="9">
    <location>
        <begin position="245"/>
        <end position="263"/>
    </location>
</feature>
<dbReference type="InterPro" id="IPR013525">
    <property type="entry name" value="ABC2_TM"/>
</dbReference>
<keyword evidence="3 9" id="KW-0813">Transport</keyword>
<dbReference type="Proteomes" id="UP001139701">
    <property type="component" value="Unassembled WGS sequence"/>
</dbReference>
<dbReference type="PANTHER" id="PTHR30413:SF8">
    <property type="entry name" value="TRANSPORT PERMEASE PROTEIN"/>
    <property type="match status" value="1"/>
</dbReference>
<evidence type="ECO:0000259" key="10">
    <source>
        <dbReference type="PROSITE" id="PS51012"/>
    </source>
</evidence>
<evidence type="ECO:0000256" key="7">
    <source>
        <dbReference type="ARBA" id="ARBA00022989"/>
    </source>
</evidence>
<dbReference type="PRINTS" id="PR00164">
    <property type="entry name" value="ABC2TRNSPORT"/>
</dbReference>
<feature type="transmembrane region" description="Helical" evidence="9">
    <location>
        <begin position="189"/>
        <end position="210"/>
    </location>
</feature>
<dbReference type="RefSeq" id="WP_241570511.1">
    <property type="nucleotide sequence ID" value="NZ_JAKUML010000003.1"/>
</dbReference>
<evidence type="ECO:0000256" key="2">
    <source>
        <dbReference type="ARBA" id="ARBA00007783"/>
    </source>
</evidence>
<keyword evidence="6 9" id="KW-0812">Transmembrane</keyword>
<dbReference type="GO" id="GO:0015920">
    <property type="term" value="P:lipopolysaccharide transport"/>
    <property type="evidence" value="ECO:0007669"/>
    <property type="project" value="TreeGrafter"/>
</dbReference>
<keyword evidence="7 9" id="KW-1133">Transmembrane helix</keyword>
<evidence type="ECO:0000256" key="4">
    <source>
        <dbReference type="ARBA" id="ARBA00022475"/>
    </source>
</evidence>
<evidence type="ECO:0000256" key="5">
    <source>
        <dbReference type="ARBA" id="ARBA00022519"/>
    </source>
</evidence>
<comment type="subcellular location">
    <subcellularLocation>
        <location evidence="1 9">Cell inner membrane</location>
        <topology evidence="1 9">Multi-pass membrane protein</topology>
    </subcellularLocation>
</comment>
<feature type="transmembrane region" description="Helical" evidence="9">
    <location>
        <begin position="75"/>
        <end position="92"/>
    </location>
</feature>
<evidence type="ECO:0000256" key="1">
    <source>
        <dbReference type="ARBA" id="ARBA00004429"/>
    </source>
</evidence>
<evidence type="ECO:0000256" key="9">
    <source>
        <dbReference type="RuleBase" id="RU361157"/>
    </source>
</evidence>
<keyword evidence="5" id="KW-0997">Cell inner membrane</keyword>
<evidence type="ECO:0000256" key="6">
    <source>
        <dbReference type="ARBA" id="ARBA00022692"/>
    </source>
</evidence>
<dbReference type="Pfam" id="PF01061">
    <property type="entry name" value="ABC2_membrane"/>
    <property type="match status" value="1"/>
</dbReference>
<evidence type="ECO:0000256" key="3">
    <source>
        <dbReference type="ARBA" id="ARBA00022448"/>
    </source>
</evidence>
<feature type="transmembrane region" description="Helical" evidence="9">
    <location>
        <begin position="160"/>
        <end position="182"/>
    </location>
</feature>
<dbReference type="AlphaFoldDB" id="A0A9X1WXL5"/>
<comment type="similarity">
    <text evidence="2 9">Belongs to the ABC-2 integral membrane protein family.</text>
</comment>
<dbReference type="PIRSF" id="PIRSF006648">
    <property type="entry name" value="DrrB"/>
    <property type="match status" value="1"/>
</dbReference>
<dbReference type="GO" id="GO:0140359">
    <property type="term" value="F:ABC-type transporter activity"/>
    <property type="evidence" value="ECO:0007669"/>
    <property type="project" value="InterPro"/>
</dbReference>
<feature type="transmembrane region" description="Helical" evidence="9">
    <location>
        <begin position="47"/>
        <end position="69"/>
    </location>
</feature>
<dbReference type="PROSITE" id="PS51012">
    <property type="entry name" value="ABC_TM2"/>
    <property type="match status" value="1"/>
</dbReference>
<keyword evidence="4 9" id="KW-1003">Cell membrane</keyword>
<reference evidence="11" key="1">
    <citation type="submission" date="2022-02" db="EMBL/GenBank/DDBJ databases">
        <title>Acinetobacter A3.8 sp. nov., isolated from Sediment (Zhairuo Island).</title>
        <authorList>
            <person name="Zheng K."/>
        </authorList>
    </citation>
    <scope>NUCLEOTIDE SEQUENCE</scope>
    <source>
        <strain evidence="11">A3.8</strain>
    </source>
</reference>
<comment type="caution">
    <text evidence="11">The sequence shown here is derived from an EMBL/GenBank/DDBJ whole genome shotgun (WGS) entry which is preliminary data.</text>
</comment>
<dbReference type="InterPro" id="IPR047817">
    <property type="entry name" value="ABC2_TM_bact-type"/>
</dbReference>
<evidence type="ECO:0000256" key="8">
    <source>
        <dbReference type="ARBA" id="ARBA00023136"/>
    </source>
</evidence>
<feature type="domain" description="ABC transmembrane type-2" evidence="10">
    <location>
        <begin position="45"/>
        <end position="267"/>
    </location>
</feature>
<feature type="transmembrane region" description="Helical" evidence="9">
    <location>
        <begin position="129"/>
        <end position="154"/>
    </location>
</feature>
<accession>A0A9X1WXL5</accession>
<dbReference type="PANTHER" id="PTHR30413">
    <property type="entry name" value="INNER MEMBRANE TRANSPORT PERMEASE"/>
    <property type="match status" value="1"/>
</dbReference>
<protein>
    <recommendedName>
        <fullName evidence="9">Transport permease protein</fullName>
    </recommendedName>
</protein>
<evidence type="ECO:0000313" key="12">
    <source>
        <dbReference type="Proteomes" id="UP001139701"/>
    </source>
</evidence>
<dbReference type="EMBL" id="JAKUML010000003">
    <property type="protein sequence ID" value="MCJ8145812.1"/>
    <property type="molecule type" value="Genomic_DNA"/>
</dbReference>
<organism evidence="11 12">
    <name type="scientific">Acinetobacter sedimenti</name>
    <dbReference type="NCBI Taxonomy" id="2919922"/>
    <lineage>
        <taxon>Bacteria</taxon>
        <taxon>Pseudomonadati</taxon>
        <taxon>Pseudomonadota</taxon>
        <taxon>Gammaproteobacteria</taxon>
        <taxon>Moraxellales</taxon>
        <taxon>Moraxellaceae</taxon>
        <taxon>Acinetobacter</taxon>
    </lineage>
</organism>
<gene>
    <name evidence="11" type="ORF">MKI79_02615</name>
</gene>